<gene>
    <name evidence="3" type="ORF">FIBSPDRAFT_1041607</name>
</gene>
<dbReference type="AlphaFoldDB" id="A0A166NKL4"/>
<keyword evidence="1" id="KW-1133">Transmembrane helix</keyword>
<dbReference type="EMBL" id="KV417522">
    <property type="protein sequence ID" value="KZP25109.1"/>
    <property type="molecule type" value="Genomic_DNA"/>
</dbReference>
<feature type="transmembrane region" description="Helical" evidence="1">
    <location>
        <begin position="115"/>
        <end position="137"/>
    </location>
</feature>
<feature type="transmembrane region" description="Helical" evidence="1">
    <location>
        <begin position="157"/>
        <end position="184"/>
    </location>
</feature>
<feature type="transmembrane region" description="Helical" evidence="1">
    <location>
        <begin position="20"/>
        <end position="42"/>
    </location>
</feature>
<evidence type="ECO:0000313" key="3">
    <source>
        <dbReference type="EMBL" id="KZP25109.1"/>
    </source>
</evidence>
<protein>
    <recommendedName>
        <fullName evidence="2">DUF6533 domain-containing protein</fullName>
    </recommendedName>
</protein>
<name>A0A166NKL4_9AGAM</name>
<feature type="domain" description="DUF6533" evidence="2">
    <location>
        <begin position="17"/>
        <end position="62"/>
    </location>
</feature>
<keyword evidence="1" id="KW-0812">Transmembrane</keyword>
<proteinExistence type="predicted"/>
<dbReference type="InterPro" id="IPR045340">
    <property type="entry name" value="DUF6533"/>
</dbReference>
<evidence type="ECO:0000259" key="2">
    <source>
        <dbReference type="Pfam" id="PF20151"/>
    </source>
</evidence>
<sequence>MLTESVSSLLRARNTIYFDVFSACVLVYDYILTFNSEVTLIWGEPWKSLKVLFLLSRYLPLADTAVLFLYHSASSQSECRDLNLGLSILFFIGICITEYIFTVRTWAMWGFDRKVGMVLVTTYLACWLPNVIVALFFERGAKSYLPPPPLVYGCNEASASSTLLHAVSGMLIVYWLVLIGLMVAKGGSPWKSLFREDLFNILYRDGAFDSCMFIVETVLTWDI</sequence>
<reference evidence="3 4" key="1">
    <citation type="journal article" date="2016" name="Mol. Biol. Evol.">
        <title>Comparative Genomics of Early-Diverging Mushroom-Forming Fungi Provides Insights into the Origins of Lignocellulose Decay Capabilities.</title>
        <authorList>
            <person name="Nagy L.G."/>
            <person name="Riley R."/>
            <person name="Tritt A."/>
            <person name="Adam C."/>
            <person name="Daum C."/>
            <person name="Floudas D."/>
            <person name="Sun H."/>
            <person name="Yadav J.S."/>
            <person name="Pangilinan J."/>
            <person name="Larsson K.H."/>
            <person name="Matsuura K."/>
            <person name="Barry K."/>
            <person name="Labutti K."/>
            <person name="Kuo R."/>
            <person name="Ohm R.A."/>
            <person name="Bhattacharya S.S."/>
            <person name="Shirouzu T."/>
            <person name="Yoshinaga Y."/>
            <person name="Martin F.M."/>
            <person name="Grigoriev I.V."/>
            <person name="Hibbett D.S."/>
        </authorList>
    </citation>
    <scope>NUCLEOTIDE SEQUENCE [LARGE SCALE GENOMIC DNA]</scope>
    <source>
        <strain evidence="3 4">CBS 109695</strain>
    </source>
</reference>
<evidence type="ECO:0000313" key="4">
    <source>
        <dbReference type="Proteomes" id="UP000076532"/>
    </source>
</evidence>
<organism evidence="3 4">
    <name type="scientific">Athelia psychrophila</name>
    <dbReference type="NCBI Taxonomy" id="1759441"/>
    <lineage>
        <taxon>Eukaryota</taxon>
        <taxon>Fungi</taxon>
        <taxon>Dikarya</taxon>
        <taxon>Basidiomycota</taxon>
        <taxon>Agaricomycotina</taxon>
        <taxon>Agaricomycetes</taxon>
        <taxon>Agaricomycetidae</taxon>
        <taxon>Atheliales</taxon>
        <taxon>Atheliaceae</taxon>
        <taxon>Athelia</taxon>
    </lineage>
</organism>
<dbReference type="Proteomes" id="UP000076532">
    <property type="component" value="Unassembled WGS sequence"/>
</dbReference>
<accession>A0A166NKL4</accession>
<dbReference type="Pfam" id="PF20151">
    <property type="entry name" value="DUF6533"/>
    <property type="match status" value="1"/>
</dbReference>
<feature type="transmembrane region" description="Helical" evidence="1">
    <location>
        <begin position="82"/>
        <end position="103"/>
    </location>
</feature>
<evidence type="ECO:0000256" key="1">
    <source>
        <dbReference type="SAM" id="Phobius"/>
    </source>
</evidence>
<dbReference type="OrthoDB" id="3350812at2759"/>
<keyword evidence="4" id="KW-1185">Reference proteome</keyword>
<keyword evidence="1" id="KW-0472">Membrane</keyword>